<dbReference type="InterPro" id="IPR050055">
    <property type="entry name" value="EF-Tu_GTPase"/>
</dbReference>
<dbReference type="EMBL" id="MU864387">
    <property type="protein sequence ID" value="KAK4188539.1"/>
    <property type="molecule type" value="Genomic_DNA"/>
</dbReference>
<evidence type="ECO:0000256" key="1">
    <source>
        <dbReference type="SAM" id="MobiDB-lite"/>
    </source>
</evidence>
<dbReference type="InterPro" id="IPR000795">
    <property type="entry name" value="T_Tr_GTP-bd_dom"/>
</dbReference>
<dbReference type="InterPro" id="IPR027417">
    <property type="entry name" value="P-loop_NTPase"/>
</dbReference>
<reference evidence="3" key="1">
    <citation type="journal article" date="2023" name="Mol. Phylogenet. Evol.">
        <title>Genome-scale phylogeny and comparative genomics of the fungal order Sordariales.</title>
        <authorList>
            <person name="Hensen N."/>
            <person name="Bonometti L."/>
            <person name="Westerberg I."/>
            <person name="Brannstrom I.O."/>
            <person name="Guillou S."/>
            <person name="Cros-Aarteil S."/>
            <person name="Calhoun S."/>
            <person name="Haridas S."/>
            <person name="Kuo A."/>
            <person name="Mondo S."/>
            <person name="Pangilinan J."/>
            <person name="Riley R."/>
            <person name="LaButti K."/>
            <person name="Andreopoulos B."/>
            <person name="Lipzen A."/>
            <person name="Chen C."/>
            <person name="Yan M."/>
            <person name="Daum C."/>
            <person name="Ng V."/>
            <person name="Clum A."/>
            <person name="Steindorff A."/>
            <person name="Ohm R.A."/>
            <person name="Martin F."/>
            <person name="Silar P."/>
            <person name="Natvig D.O."/>
            <person name="Lalanne C."/>
            <person name="Gautier V."/>
            <person name="Ament-Velasquez S.L."/>
            <person name="Kruys A."/>
            <person name="Hutchinson M.I."/>
            <person name="Powell A.J."/>
            <person name="Barry K."/>
            <person name="Miller A.N."/>
            <person name="Grigoriev I.V."/>
            <person name="Debuchy R."/>
            <person name="Gladieux P."/>
            <person name="Hiltunen Thoren M."/>
            <person name="Johannesson H."/>
        </authorList>
    </citation>
    <scope>NUCLEOTIDE SEQUENCE</scope>
    <source>
        <strain evidence="3">PSN309</strain>
    </source>
</reference>
<feature type="region of interest" description="Disordered" evidence="1">
    <location>
        <begin position="635"/>
        <end position="659"/>
    </location>
</feature>
<feature type="region of interest" description="Disordered" evidence="1">
    <location>
        <begin position="278"/>
        <end position="298"/>
    </location>
</feature>
<proteinExistence type="predicted"/>
<dbReference type="Proteomes" id="UP001302126">
    <property type="component" value="Unassembled WGS sequence"/>
</dbReference>
<evidence type="ECO:0000313" key="4">
    <source>
        <dbReference type="Proteomes" id="UP001302126"/>
    </source>
</evidence>
<accession>A0AAN6WUP4</accession>
<protein>
    <submittedName>
        <fullName evidence="3">GTP-binding protein 2</fullName>
    </submittedName>
</protein>
<feature type="region of interest" description="Disordered" evidence="1">
    <location>
        <begin position="1"/>
        <end position="45"/>
    </location>
</feature>
<dbReference type="GO" id="GO:0003746">
    <property type="term" value="F:translation elongation factor activity"/>
    <property type="evidence" value="ECO:0007669"/>
    <property type="project" value="TreeGrafter"/>
</dbReference>
<dbReference type="PANTHER" id="PTHR43721">
    <property type="entry name" value="ELONGATION FACTOR TU-RELATED"/>
    <property type="match status" value="1"/>
</dbReference>
<dbReference type="Pfam" id="PF00009">
    <property type="entry name" value="GTP_EFTU"/>
    <property type="match status" value="1"/>
</dbReference>
<sequence length="887" mass="94718">MSVFTFDPNGADPARAASPWLRPADQRNRSPLLDQPATRKGTIGSGLLSDYHITKLEPEPQDGPTEYKLHLLLRPRRKYEHVSTAARISGSTQRPPSDIKTAKSATALPGSSTTSAQTRQDRLEHLTTQLLWRLQQSCPYHAGSAAPQLVIPKLPDERIARDSPIELARLLPGLEASRGALYEIGVADDGTLAGLTRDELDESLYILRLMAASLGCTMKVLRRVVVGDCEWVEAGAAQDVSGANQHGFRQQAKLWVAEALVTPDLRPRDASQNVITTKAQGAARPTTEALPDPKQGPLSTDQLHVTLTGPTTSGKSTLLGTLSTGVLDNGRGKGRLGLLKHLHEVTTGITSSVTQELIGYDDDNIINYAHSGIESWIDIHDYTKSGRLVYLVDSAGHPRYRRTILRGIVGWAPHWTLLCIAADSAEFTSAVGATSSALDVLGPAGASVDLASAHLDLCLRLRLPLVIVITKLDLASSNLKNVLSKLYTSIKRAGRKPISTKMGQAGHADLSRVSEDDNALVAHVVEALHRSDDSLSVVPVMLTSAVDGRGIGTLHALLRNLPLPSTPTSHDYIGAALNPEQPACLFHIEDKFNMPASCALATNDADQETDLGTVVAGYLRFGSLSIGDKVVVGPFPADDDGSPDASSGDRSPGGAYGLSLSHPSSAELSRAAFRNTVSAAAMKGEWHTASIVSIRNLRLPVQTLTAGQVGSIGIIFCDSPNKQADLSGEVQYPSTPPRLRKGMVLAVPSQHMVSSGLSLQAVSGLTAVFDHDNREVGNLTVGSLVNIYVASVRTAARVSRVSKVKSQDTGSRCATEEVDDMFSLAEDIDGGNNSMGLEMEGEVEVQFDLMSNREWIELGSRILVLEGGSKDRSGLEGYVGKVVEIVE</sequence>
<feature type="compositionally biased region" description="Low complexity" evidence="1">
    <location>
        <begin position="643"/>
        <end position="653"/>
    </location>
</feature>
<gene>
    <name evidence="3" type="ORF">QBC35DRAFT_496150</name>
</gene>
<dbReference type="PANTHER" id="PTHR43721:SF30">
    <property type="entry name" value="TR-TYPE G DOMAIN-CONTAINING PROTEIN"/>
    <property type="match status" value="1"/>
</dbReference>
<organism evidence="3 4">
    <name type="scientific">Podospora australis</name>
    <dbReference type="NCBI Taxonomy" id="1536484"/>
    <lineage>
        <taxon>Eukaryota</taxon>
        <taxon>Fungi</taxon>
        <taxon>Dikarya</taxon>
        <taxon>Ascomycota</taxon>
        <taxon>Pezizomycotina</taxon>
        <taxon>Sordariomycetes</taxon>
        <taxon>Sordariomycetidae</taxon>
        <taxon>Sordariales</taxon>
        <taxon>Podosporaceae</taxon>
        <taxon>Podospora</taxon>
    </lineage>
</organism>
<dbReference type="AlphaFoldDB" id="A0AAN6WUP4"/>
<evidence type="ECO:0000259" key="2">
    <source>
        <dbReference type="Pfam" id="PF00009"/>
    </source>
</evidence>
<comment type="caution">
    <text evidence="3">The sequence shown here is derived from an EMBL/GenBank/DDBJ whole genome shotgun (WGS) entry which is preliminary data.</text>
</comment>
<name>A0AAN6WUP4_9PEZI</name>
<evidence type="ECO:0000313" key="3">
    <source>
        <dbReference type="EMBL" id="KAK4188539.1"/>
    </source>
</evidence>
<dbReference type="Gene3D" id="3.40.50.300">
    <property type="entry name" value="P-loop containing nucleotide triphosphate hydrolases"/>
    <property type="match status" value="1"/>
</dbReference>
<dbReference type="GO" id="GO:0005525">
    <property type="term" value="F:GTP binding"/>
    <property type="evidence" value="ECO:0007669"/>
    <property type="project" value="InterPro"/>
</dbReference>
<feature type="region of interest" description="Disordered" evidence="1">
    <location>
        <begin position="85"/>
        <end position="118"/>
    </location>
</feature>
<keyword evidence="4" id="KW-1185">Reference proteome</keyword>
<feature type="domain" description="Tr-type G" evidence="2">
    <location>
        <begin position="305"/>
        <end position="558"/>
    </location>
</feature>
<dbReference type="GO" id="GO:0003924">
    <property type="term" value="F:GTPase activity"/>
    <property type="evidence" value="ECO:0007669"/>
    <property type="project" value="InterPro"/>
</dbReference>
<dbReference type="SUPFAM" id="SSF52540">
    <property type="entry name" value="P-loop containing nucleoside triphosphate hydrolases"/>
    <property type="match status" value="1"/>
</dbReference>
<reference evidence="3" key="2">
    <citation type="submission" date="2023-05" db="EMBL/GenBank/DDBJ databases">
        <authorList>
            <consortium name="Lawrence Berkeley National Laboratory"/>
            <person name="Steindorff A."/>
            <person name="Hensen N."/>
            <person name="Bonometti L."/>
            <person name="Westerberg I."/>
            <person name="Brannstrom I.O."/>
            <person name="Guillou S."/>
            <person name="Cros-Aarteil S."/>
            <person name="Calhoun S."/>
            <person name="Haridas S."/>
            <person name="Kuo A."/>
            <person name="Mondo S."/>
            <person name="Pangilinan J."/>
            <person name="Riley R."/>
            <person name="Labutti K."/>
            <person name="Andreopoulos B."/>
            <person name="Lipzen A."/>
            <person name="Chen C."/>
            <person name="Yanf M."/>
            <person name="Daum C."/>
            <person name="Ng V."/>
            <person name="Clum A."/>
            <person name="Ohm R."/>
            <person name="Martin F."/>
            <person name="Silar P."/>
            <person name="Natvig D."/>
            <person name="Lalanne C."/>
            <person name="Gautier V."/>
            <person name="Ament-Velasquez S.L."/>
            <person name="Kruys A."/>
            <person name="Hutchinson M.I."/>
            <person name="Powell A.J."/>
            <person name="Barry K."/>
            <person name="Miller A.N."/>
            <person name="Grigoriev I.V."/>
            <person name="Debuchy R."/>
            <person name="Gladieux P."/>
            <person name="Thoren M.H."/>
            <person name="Johannesson H."/>
        </authorList>
    </citation>
    <scope>NUCLEOTIDE SEQUENCE</scope>
    <source>
        <strain evidence="3">PSN309</strain>
    </source>
</reference>
<feature type="compositionally biased region" description="Polar residues" evidence="1">
    <location>
        <begin position="109"/>
        <end position="118"/>
    </location>
</feature>